<dbReference type="InterPro" id="IPR013083">
    <property type="entry name" value="Znf_RING/FYVE/PHD"/>
</dbReference>
<dbReference type="Proteomes" id="UP000614601">
    <property type="component" value="Unassembled WGS sequence"/>
</dbReference>
<dbReference type="EMBL" id="CAJFCW020000006">
    <property type="protein sequence ID" value="CAG9126053.1"/>
    <property type="molecule type" value="Genomic_DNA"/>
</dbReference>
<dbReference type="EMBL" id="CAJFDH010000006">
    <property type="protein sequence ID" value="CAD5229222.1"/>
    <property type="molecule type" value="Genomic_DNA"/>
</dbReference>
<evidence type="ECO:0000256" key="2">
    <source>
        <dbReference type="ARBA" id="ARBA00022771"/>
    </source>
</evidence>
<dbReference type="SUPFAM" id="SSF57850">
    <property type="entry name" value="RING/U-box"/>
    <property type="match status" value="1"/>
</dbReference>
<dbReference type="AlphaFoldDB" id="A0A811LPY8"/>
<evidence type="ECO:0000313" key="6">
    <source>
        <dbReference type="EMBL" id="CAD5229222.1"/>
    </source>
</evidence>
<dbReference type="InterPro" id="IPR047153">
    <property type="entry name" value="TRIM45/56/19-like"/>
</dbReference>
<dbReference type="InterPro" id="IPR027370">
    <property type="entry name" value="Znf-RING_euk"/>
</dbReference>
<accession>A0A811LPY8</accession>
<gene>
    <name evidence="6" type="ORF">BOKJ2_LOCUS13281</name>
</gene>
<comment type="caution">
    <text evidence="6">The sequence shown here is derived from an EMBL/GenBank/DDBJ whole genome shotgun (WGS) entry which is preliminary data.</text>
</comment>
<dbReference type="Pfam" id="PF13445">
    <property type="entry name" value="zf-RING_UBOX"/>
    <property type="match status" value="1"/>
</dbReference>
<dbReference type="PROSITE" id="PS00518">
    <property type="entry name" value="ZF_RING_1"/>
    <property type="match status" value="1"/>
</dbReference>
<feature type="domain" description="RING-type" evidence="5">
    <location>
        <begin position="320"/>
        <end position="362"/>
    </location>
</feature>
<dbReference type="InterPro" id="IPR001841">
    <property type="entry name" value="Znf_RING"/>
</dbReference>
<dbReference type="PANTHER" id="PTHR25462">
    <property type="entry name" value="BONUS, ISOFORM C-RELATED"/>
    <property type="match status" value="1"/>
</dbReference>
<dbReference type="PANTHER" id="PTHR25462:SF296">
    <property type="entry name" value="MEIOTIC P26, ISOFORM F"/>
    <property type="match status" value="1"/>
</dbReference>
<dbReference type="GO" id="GO:0008270">
    <property type="term" value="F:zinc ion binding"/>
    <property type="evidence" value="ECO:0007669"/>
    <property type="project" value="UniProtKB-KW"/>
</dbReference>
<evidence type="ECO:0000256" key="4">
    <source>
        <dbReference type="PROSITE-ProRule" id="PRU00175"/>
    </source>
</evidence>
<proteinExistence type="predicted"/>
<evidence type="ECO:0000256" key="1">
    <source>
        <dbReference type="ARBA" id="ARBA00022723"/>
    </source>
</evidence>
<keyword evidence="7" id="KW-1185">Reference proteome</keyword>
<dbReference type="Proteomes" id="UP000783686">
    <property type="component" value="Unassembled WGS sequence"/>
</dbReference>
<dbReference type="PROSITE" id="PS50089">
    <property type="entry name" value="ZF_RING_2"/>
    <property type="match status" value="1"/>
</dbReference>
<dbReference type="Gene3D" id="3.30.40.10">
    <property type="entry name" value="Zinc/RING finger domain, C3HC4 (zinc finger)"/>
    <property type="match status" value="1"/>
</dbReference>
<organism evidence="6 7">
    <name type="scientific">Bursaphelenchus okinawaensis</name>
    <dbReference type="NCBI Taxonomy" id="465554"/>
    <lineage>
        <taxon>Eukaryota</taxon>
        <taxon>Metazoa</taxon>
        <taxon>Ecdysozoa</taxon>
        <taxon>Nematoda</taxon>
        <taxon>Chromadorea</taxon>
        <taxon>Rhabditida</taxon>
        <taxon>Tylenchina</taxon>
        <taxon>Tylenchomorpha</taxon>
        <taxon>Aphelenchoidea</taxon>
        <taxon>Aphelenchoididae</taxon>
        <taxon>Bursaphelenchus</taxon>
    </lineage>
</organism>
<dbReference type="InterPro" id="IPR017907">
    <property type="entry name" value="Znf_RING_CS"/>
</dbReference>
<evidence type="ECO:0000256" key="3">
    <source>
        <dbReference type="ARBA" id="ARBA00022833"/>
    </source>
</evidence>
<dbReference type="SMART" id="SM00184">
    <property type="entry name" value="RING"/>
    <property type="match status" value="2"/>
</dbReference>
<protein>
    <recommendedName>
        <fullName evidence="5">RING-type domain-containing protein</fullName>
    </recommendedName>
</protein>
<reference evidence="6" key="1">
    <citation type="submission" date="2020-09" db="EMBL/GenBank/DDBJ databases">
        <authorList>
            <person name="Kikuchi T."/>
        </authorList>
    </citation>
    <scope>NUCLEOTIDE SEQUENCE</scope>
    <source>
        <strain evidence="6">SH1</strain>
    </source>
</reference>
<name>A0A811LPY8_9BILA</name>
<sequence length="533" mass="61400">MQKVEVRTVADTYNAFTLNSTGTTGYFYDREARNIAVVDLNTGGRTKLKWSGNYFTKTRWVCYHLSYCNVGEDTLIVILWYNLKKEKFCLSSHLIKDNIVGVERIRHYFPADIKHDSGYWIQHDSNVNVIFYARNEDPNMFWHFTYDTTESKVNELVRDSLPTHSRAWELPTLTQKGLLFVSHERNANFCLYNTDKKHWTKGPVAPDKVVGRGPASTGTWGQLHHSRGTVVCVQRVKHNDYISEVWLLDVAVAGWRLISSSKVLPSDSYNLALRILDDTHVYYHLESENLGPCMYQIQNAVPRYERKLSSIAEESDDIVCSVCLDTYEEPRLLDCGHSFCFKCLEGLLPQGIENGVKCPICRIITPNTVTNLRINYGLREAVQVLAKVRKCKENGLVCDICDSPTSENNMFVCLECNHKCCHVCVLFNHQQHRKIELRRLLRNQTEVKKIRDAFTVALLQVKEDTISKITQTLSTELCTPLIETCEADFEAWIQKKEDIESVKAESGERIQKIRCVMKEISHRITEELIRLDL</sequence>
<dbReference type="OrthoDB" id="5875349at2759"/>
<evidence type="ECO:0000313" key="7">
    <source>
        <dbReference type="Proteomes" id="UP000614601"/>
    </source>
</evidence>
<keyword evidence="2 4" id="KW-0863">Zinc-finger</keyword>
<evidence type="ECO:0000259" key="5">
    <source>
        <dbReference type="PROSITE" id="PS50089"/>
    </source>
</evidence>
<keyword evidence="1" id="KW-0479">Metal-binding</keyword>
<keyword evidence="3" id="KW-0862">Zinc</keyword>